<dbReference type="EMBL" id="NRRL01000001">
    <property type="protein sequence ID" value="MBK1666598.1"/>
    <property type="molecule type" value="Genomic_DNA"/>
</dbReference>
<name>A0ABS1D849_9PROT</name>
<keyword evidence="2" id="KW-1185">Reference proteome</keyword>
<comment type="caution">
    <text evidence="1">The sequence shown here is derived from an EMBL/GenBank/DDBJ whole genome shotgun (WGS) entry which is preliminary data.</text>
</comment>
<gene>
    <name evidence="1" type="ORF">CKO28_00890</name>
</gene>
<sequence length="153" mass="16067">MTDPMPKDGNTGTSPRIRATAQVVVAPPSPGHAAALGTIAVFDAVRSFEPLSDGALGSLFATYLETGFSNAGGIDDAYGELLQDAEWHDDQDDARIVINEQVELGAPATVEIDREAALHWLLHERPEAIPAVRAASDDAQAIADLDAFISSAS</sequence>
<organism evidence="1 2">
    <name type="scientific">Rhodovibrio sodomensis</name>
    <dbReference type="NCBI Taxonomy" id="1088"/>
    <lineage>
        <taxon>Bacteria</taxon>
        <taxon>Pseudomonadati</taxon>
        <taxon>Pseudomonadota</taxon>
        <taxon>Alphaproteobacteria</taxon>
        <taxon>Rhodospirillales</taxon>
        <taxon>Rhodovibrionaceae</taxon>
        <taxon>Rhodovibrio</taxon>
    </lineage>
</organism>
<accession>A0ABS1D849</accession>
<dbReference type="RefSeq" id="WP_200338648.1">
    <property type="nucleotide sequence ID" value="NZ_NRRL01000001.1"/>
</dbReference>
<dbReference type="Proteomes" id="UP001296873">
    <property type="component" value="Unassembled WGS sequence"/>
</dbReference>
<protein>
    <submittedName>
        <fullName evidence="1">Uncharacterized protein</fullName>
    </submittedName>
</protein>
<evidence type="ECO:0000313" key="2">
    <source>
        <dbReference type="Proteomes" id="UP001296873"/>
    </source>
</evidence>
<evidence type="ECO:0000313" key="1">
    <source>
        <dbReference type="EMBL" id="MBK1666598.1"/>
    </source>
</evidence>
<proteinExistence type="predicted"/>
<reference evidence="1 2" key="1">
    <citation type="journal article" date="2020" name="Microorganisms">
        <title>Osmotic Adaptation and Compatible Solute Biosynthesis of Phototrophic Bacteria as Revealed from Genome Analyses.</title>
        <authorList>
            <person name="Imhoff J.F."/>
            <person name="Rahn T."/>
            <person name="Kunzel S."/>
            <person name="Keller A."/>
            <person name="Neulinger S.C."/>
        </authorList>
    </citation>
    <scope>NUCLEOTIDE SEQUENCE [LARGE SCALE GENOMIC DNA]</scope>
    <source>
        <strain evidence="1 2">DSM 9895</strain>
    </source>
</reference>